<reference evidence="3 4" key="1">
    <citation type="journal article" date="2019" name="Nat. Ecol. Evol.">
        <title>Megaphylogeny resolves global patterns of mushroom evolution.</title>
        <authorList>
            <person name="Varga T."/>
            <person name="Krizsan K."/>
            <person name="Foldi C."/>
            <person name="Dima B."/>
            <person name="Sanchez-Garcia M."/>
            <person name="Sanchez-Ramirez S."/>
            <person name="Szollosi G.J."/>
            <person name="Szarkandi J.G."/>
            <person name="Papp V."/>
            <person name="Albert L."/>
            <person name="Andreopoulos W."/>
            <person name="Angelini C."/>
            <person name="Antonin V."/>
            <person name="Barry K.W."/>
            <person name="Bougher N.L."/>
            <person name="Buchanan P."/>
            <person name="Buyck B."/>
            <person name="Bense V."/>
            <person name="Catcheside P."/>
            <person name="Chovatia M."/>
            <person name="Cooper J."/>
            <person name="Damon W."/>
            <person name="Desjardin D."/>
            <person name="Finy P."/>
            <person name="Geml J."/>
            <person name="Haridas S."/>
            <person name="Hughes K."/>
            <person name="Justo A."/>
            <person name="Karasinski D."/>
            <person name="Kautmanova I."/>
            <person name="Kiss B."/>
            <person name="Kocsube S."/>
            <person name="Kotiranta H."/>
            <person name="LaButti K.M."/>
            <person name="Lechner B.E."/>
            <person name="Liimatainen K."/>
            <person name="Lipzen A."/>
            <person name="Lukacs Z."/>
            <person name="Mihaltcheva S."/>
            <person name="Morgado L.N."/>
            <person name="Niskanen T."/>
            <person name="Noordeloos M.E."/>
            <person name="Ohm R.A."/>
            <person name="Ortiz-Santana B."/>
            <person name="Ovrebo C."/>
            <person name="Racz N."/>
            <person name="Riley R."/>
            <person name="Savchenko A."/>
            <person name="Shiryaev A."/>
            <person name="Soop K."/>
            <person name="Spirin V."/>
            <person name="Szebenyi C."/>
            <person name="Tomsovsky M."/>
            <person name="Tulloss R.E."/>
            <person name="Uehling J."/>
            <person name="Grigoriev I.V."/>
            <person name="Vagvolgyi C."/>
            <person name="Papp T."/>
            <person name="Martin F.M."/>
            <person name="Miettinen O."/>
            <person name="Hibbett D.S."/>
            <person name="Nagy L.G."/>
        </authorList>
    </citation>
    <scope>NUCLEOTIDE SEQUENCE [LARGE SCALE GENOMIC DNA]</scope>
    <source>
        <strain evidence="3 4">FP101781</strain>
    </source>
</reference>
<feature type="domain" description="F-box" evidence="2">
    <location>
        <begin position="76"/>
        <end position="125"/>
    </location>
</feature>
<dbReference type="InterPro" id="IPR001810">
    <property type="entry name" value="F-box_dom"/>
</dbReference>
<dbReference type="OrthoDB" id="3051796at2759"/>
<dbReference type="InterPro" id="IPR036047">
    <property type="entry name" value="F-box-like_dom_sf"/>
</dbReference>
<evidence type="ECO:0000313" key="3">
    <source>
        <dbReference type="EMBL" id="TEB40194.1"/>
    </source>
</evidence>
<comment type="caution">
    <text evidence="3">The sequence shown here is derived from an EMBL/GenBank/DDBJ whole genome shotgun (WGS) entry which is preliminary data.</text>
</comment>
<dbReference type="STRING" id="71717.A0A4Y7U1N8"/>
<dbReference type="SUPFAM" id="SSF52047">
    <property type="entry name" value="RNI-like"/>
    <property type="match status" value="1"/>
</dbReference>
<feature type="region of interest" description="Disordered" evidence="1">
    <location>
        <begin position="1"/>
        <end position="23"/>
    </location>
</feature>
<name>A0A4Y7U1N8_COPMI</name>
<dbReference type="AlphaFoldDB" id="A0A4Y7U1N8"/>
<evidence type="ECO:0000259" key="2">
    <source>
        <dbReference type="Pfam" id="PF12937"/>
    </source>
</evidence>
<dbReference type="Gene3D" id="1.20.1280.50">
    <property type="match status" value="1"/>
</dbReference>
<accession>A0A4Y7U1N8</accession>
<dbReference type="EMBL" id="QPFP01000001">
    <property type="protein sequence ID" value="TEB40194.1"/>
    <property type="molecule type" value="Genomic_DNA"/>
</dbReference>
<evidence type="ECO:0000256" key="1">
    <source>
        <dbReference type="SAM" id="MobiDB-lite"/>
    </source>
</evidence>
<organism evidence="3 4">
    <name type="scientific">Coprinellus micaceus</name>
    <name type="common">Glistening ink-cap mushroom</name>
    <name type="synonym">Coprinus micaceus</name>
    <dbReference type="NCBI Taxonomy" id="71717"/>
    <lineage>
        <taxon>Eukaryota</taxon>
        <taxon>Fungi</taxon>
        <taxon>Dikarya</taxon>
        <taxon>Basidiomycota</taxon>
        <taxon>Agaricomycotina</taxon>
        <taxon>Agaricomycetes</taxon>
        <taxon>Agaricomycetidae</taxon>
        <taxon>Agaricales</taxon>
        <taxon>Agaricineae</taxon>
        <taxon>Psathyrellaceae</taxon>
        <taxon>Coprinellus</taxon>
    </lineage>
</organism>
<feature type="compositionally biased region" description="Pro residues" evidence="1">
    <location>
        <begin position="1"/>
        <end position="12"/>
    </location>
</feature>
<proteinExistence type="predicted"/>
<dbReference type="Pfam" id="PF12937">
    <property type="entry name" value="F-box-like"/>
    <property type="match status" value="1"/>
</dbReference>
<keyword evidence="4" id="KW-1185">Reference proteome</keyword>
<dbReference type="SUPFAM" id="SSF81383">
    <property type="entry name" value="F-box domain"/>
    <property type="match status" value="1"/>
</dbReference>
<gene>
    <name evidence="3" type="ORF">FA13DRAFT_1724426</name>
</gene>
<dbReference type="Proteomes" id="UP000298030">
    <property type="component" value="Unassembled WGS sequence"/>
</dbReference>
<protein>
    <recommendedName>
        <fullName evidence="2">F-box domain-containing protein</fullName>
    </recommendedName>
</protein>
<evidence type="ECO:0000313" key="4">
    <source>
        <dbReference type="Proteomes" id="UP000298030"/>
    </source>
</evidence>
<sequence length="556" mass="62869">MSTPRPSRPPSQHPLLRNNDPPSTQEVWVVQGKIEQLERRQNQLLTQLAPIQAELNDTTAEIERLKYIFAPIRGFPLEILGEIFLSMPTSQLRPGNYQKHLARVSLVCKNWRDAARFTPRLWCDIWVKADAPGLTYESLLAWTSRGGNIPKNLEISSSRCGRLDRCVGRNLCARRRCLFSNVSLAKFLKHAPAEWRAVTLNCPTPNCLRTFVASLNRLANPVASGGWNTVRSFEVNLANWTSWISSQKHKIFGFIPTSVTGVSLHLPRIPDSGDLDGGDVDIELEESQWEWSLHVPPNLLQGLTTLELKFDTEAVFAEPLLFTLHRCSKLETLKIDFHDGLLVGEENFPVTRIIFAELRRLHLLQVPGECIQDLCKLKFPKLLDMSMSFGIDSHVDLYDERPRFSPRAHNTDTMWFDGDGLAEFIGGEGSSPSTLQTLHLKGATFLPGVLHRVMRDLHSLSHLKLEWMALLSEGGSYEDDFMNLIEDDPPSLRSLKTLEISRLTQPVDGEVPFLEQFVNERGIDLKLSTHDRGAWKSDDNRYSYLVGLGSDSEDEA</sequence>